<dbReference type="AlphaFoldDB" id="A0ABD3G2Y6"/>
<reference evidence="1 2" key="1">
    <citation type="submission" date="2024-09" db="EMBL/GenBank/DDBJ databases">
        <title>Genome sequencing and assembly of Phytophthora oleae, isolate VK10A, causative agent of rot of olive drupes.</title>
        <authorList>
            <person name="Conti Taguali S."/>
            <person name="Riolo M."/>
            <person name="La Spada F."/>
            <person name="Cacciola S.O."/>
            <person name="Dionisio G."/>
        </authorList>
    </citation>
    <scope>NUCLEOTIDE SEQUENCE [LARGE SCALE GENOMIC DNA]</scope>
    <source>
        <strain evidence="1 2">VK10A</strain>
    </source>
</reference>
<dbReference type="Proteomes" id="UP001632037">
    <property type="component" value="Unassembled WGS sequence"/>
</dbReference>
<protein>
    <submittedName>
        <fullName evidence="1">Uncharacterized protein</fullName>
    </submittedName>
</protein>
<gene>
    <name evidence="1" type="ORF">V7S43_001195</name>
</gene>
<dbReference type="EMBL" id="JBIMZQ010000002">
    <property type="protein sequence ID" value="KAL3673485.1"/>
    <property type="molecule type" value="Genomic_DNA"/>
</dbReference>
<proteinExistence type="predicted"/>
<evidence type="ECO:0000313" key="2">
    <source>
        <dbReference type="Proteomes" id="UP001632037"/>
    </source>
</evidence>
<comment type="caution">
    <text evidence="1">The sequence shown here is derived from an EMBL/GenBank/DDBJ whole genome shotgun (WGS) entry which is preliminary data.</text>
</comment>
<organism evidence="1 2">
    <name type="scientific">Phytophthora oleae</name>
    <dbReference type="NCBI Taxonomy" id="2107226"/>
    <lineage>
        <taxon>Eukaryota</taxon>
        <taxon>Sar</taxon>
        <taxon>Stramenopiles</taxon>
        <taxon>Oomycota</taxon>
        <taxon>Peronosporomycetes</taxon>
        <taxon>Peronosporales</taxon>
        <taxon>Peronosporaceae</taxon>
        <taxon>Phytophthora</taxon>
    </lineage>
</organism>
<keyword evidence="2" id="KW-1185">Reference proteome</keyword>
<sequence length="270" mass="30713">MPLRAAEPTDISGVPDWTDEQEIVSAFKVRYPDTQRFTYQNGATKTALDDIYISSPHAHQVRLSGIWLYSLNTGDHVGTPFVTIALDRLQRTKTHLQGKKPIKVLAVKRPTPEGLLWFSSCIAEQLEAGSQRLLPPLPEGEESNDGIAAWLHNAILNLYDCMYQAAKPVWGESCQGLRAIDRAVSIKRTTRCHGQYKNIRRPQQNPNNSVEPILRAYRSLQWPKWVIFPERILSTSPHSEGAKAINDWRRSEQPQTLPELNEWLNRGWAL</sequence>
<accession>A0ABD3G2Y6</accession>
<name>A0ABD3G2Y6_9STRA</name>
<evidence type="ECO:0000313" key="1">
    <source>
        <dbReference type="EMBL" id="KAL3673485.1"/>
    </source>
</evidence>